<dbReference type="Proteomes" id="UP000567246">
    <property type="component" value="Unassembled WGS sequence"/>
</dbReference>
<dbReference type="InterPro" id="IPR050534">
    <property type="entry name" value="Coronavir_polyprotein_1ab"/>
</dbReference>
<evidence type="ECO:0000256" key="5">
    <source>
        <dbReference type="SAM" id="Coils"/>
    </source>
</evidence>
<protein>
    <recommendedName>
        <fullName evidence="7">DNA2/NAM7 helicase-like C-terminal domain-containing protein</fullName>
    </recommendedName>
</protein>
<name>A0A7W9N1Q5_9MICC</name>
<dbReference type="GO" id="GO:0043139">
    <property type="term" value="F:5'-3' DNA helicase activity"/>
    <property type="evidence" value="ECO:0007669"/>
    <property type="project" value="TreeGrafter"/>
</dbReference>
<evidence type="ECO:0000259" key="7">
    <source>
        <dbReference type="Pfam" id="PF13087"/>
    </source>
</evidence>
<dbReference type="AlphaFoldDB" id="A0A7W9N1Q5"/>
<reference evidence="8 9" key="1">
    <citation type="submission" date="2020-08" db="EMBL/GenBank/DDBJ databases">
        <title>Sequencing the genomes of 1000 actinobacteria strains.</title>
        <authorList>
            <person name="Klenk H.-P."/>
        </authorList>
    </citation>
    <scope>NUCLEOTIDE SEQUENCE [LARGE SCALE GENOMIC DNA]</scope>
    <source>
        <strain evidence="8 9">DSM 17945</strain>
    </source>
</reference>
<dbReference type="PANTHER" id="PTHR43788:SF8">
    <property type="entry name" value="DNA-BINDING PROTEIN SMUBP-2"/>
    <property type="match status" value="1"/>
</dbReference>
<dbReference type="Pfam" id="PF13087">
    <property type="entry name" value="AAA_12"/>
    <property type="match status" value="1"/>
</dbReference>
<gene>
    <name evidence="8" type="ORF">HDA33_001985</name>
</gene>
<evidence type="ECO:0000256" key="2">
    <source>
        <dbReference type="ARBA" id="ARBA00022801"/>
    </source>
</evidence>
<dbReference type="PANTHER" id="PTHR43788">
    <property type="entry name" value="DNA2/NAM7 HELICASE FAMILY MEMBER"/>
    <property type="match status" value="1"/>
</dbReference>
<evidence type="ECO:0000256" key="4">
    <source>
        <dbReference type="ARBA" id="ARBA00022840"/>
    </source>
</evidence>
<dbReference type="EMBL" id="JACHMW010000001">
    <property type="protein sequence ID" value="MBB5849421.1"/>
    <property type="molecule type" value="Genomic_DNA"/>
</dbReference>
<feature type="domain" description="DNA2/NAM7 helicase-like C-terminal" evidence="7">
    <location>
        <begin position="893"/>
        <end position="1060"/>
    </location>
</feature>
<proteinExistence type="predicted"/>
<dbReference type="Gene3D" id="3.40.50.300">
    <property type="entry name" value="P-loop containing nucleotide triphosphate hydrolases"/>
    <property type="match status" value="2"/>
</dbReference>
<keyword evidence="9" id="KW-1185">Reference proteome</keyword>
<keyword evidence="2" id="KW-0378">Hydrolase</keyword>
<accession>A0A7W9N1Q5</accession>
<evidence type="ECO:0000313" key="8">
    <source>
        <dbReference type="EMBL" id="MBB5849421.1"/>
    </source>
</evidence>
<organism evidence="8 9">
    <name type="scientific">Micrococcus endophyticus</name>
    <dbReference type="NCBI Taxonomy" id="455343"/>
    <lineage>
        <taxon>Bacteria</taxon>
        <taxon>Bacillati</taxon>
        <taxon>Actinomycetota</taxon>
        <taxon>Actinomycetes</taxon>
        <taxon>Micrococcales</taxon>
        <taxon>Micrococcaceae</taxon>
        <taxon>Micrococcus</taxon>
    </lineage>
</organism>
<dbReference type="GO" id="GO:0016787">
    <property type="term" value="F:hydrolase activity"/>
    <property type="evidence" value="ECO:0007669"/>
    <property type="project" value="UniProtKB-KW"/>
</dbReference>
<dbReference type="RefSeq" id="WP_184172966.1">
    <property type="nucleotide sequence ID" value="NZ_BAABAG010000012.1"/>
</dbReference>
<dbReference type="InterPro" id="IPR041679">
    <property type="entry name" value="DNA2/NAM7-like_C"/>
</dbReference>
<keyword evidence="3" id="KW-0347">Helicase</keyword>
<evidence type="ECO:0000256" key="6">
    <source>
        <dbReference type="SAM" id="MobiDB-lite"/>
    </source>
</evidence>
<dbReference type="InterPro" id="IPR027417">
    <property type="entry name" value="P-loop_NTPase"/>
</dbReference>
<keyword evidence="1" id="KW-0547">Nucleotide-binding</keyword>
<keyword evidence="5" id="KW-0175">Coiled coil</keyword>
<dbReference type="SUPFAM" id="SSF52540">
    <property type="entry name" value="P-loop containing nucleoside triphosphate hydrolases"/>
    <property type="match status" value="1"/>
</dbReference>
<keyword evidence="4" id="KW-0067">ATP-binding</keyword>
<evidence type="ECO:0000256" key="3">
    <source>
        <dbReference type="ARBA" id="ARBA00022806"/>
    </source>
</evidence>
<dbReference type="GO" id="GO:0005524">
    <property type="term" value="F:ATP binding"/>
    <property type="evidence" value="ECO:0007669"/>
    <property type="project" value="UniProtKB-KW"/>
</dbReference>
<sequence length="1088" mass="117700">MGDTRGRTQQDIVRFWQLQELFDPQPLPKLTPRTTPPFGKRVITWRAEDGDVALPWNRLAPPPPTTKGAAREWRHTLYLGIYALEDAYQTLHSAFPADADAYDERPGGRSAAAGALVDADGRLIGGAGVLSSALWGIGRLCRGEGFDDSLVDGFEVAGEAFVDAADRAAGVPDDDAFGEQPVLTAGMLVALIRLAQHSAGVEGMPALAGHEVRIASQVVSASSGDETPDIDFLNSFYLSDLHRVGEAIARGDVGPALDAYLTPDGDVDTQRRVDVVTRPDIVDAGVEPARVPAGRWPAKPSHALARSQQFAVNQALNELGAEPGLMGVNGPPGTGKTTMLRDILAANVVERARRLAGFADPSEAFTGRTLAWTGEGRRHRTVHELQPELTGFEMVVASANNAAVENISEEIPHRDAIKDSGRADADYFADLATAALGLGVENADEDGAPGAGDGPAAEQPAAASPGAWGLVAARLGNKVNRARFRDAVLFGGASGGRGAQGRGLDTLLKDWAASPSAPVQWTAAREAFHRALHEVDRGLTERRDAAQRTVRTAAAREAVRDAERRLAELSRQRTAKWAGAEAIRREHSAAQAEAGRIRDALDLHRDAKPGFWETITSFGVAGQQWRETYQPLLEAWSTADADRAALAADTEAAERRLSELEAQIVHLDGDCARRRGDLADLEAAVRADEERFGGRHPSAVVDAQTRETTTPWLDEEMEKARTELFLAALELHRAFIAAAARDLRPSLQAAMEVMAGAAPRDLEAEKRRAAWQVFFLLVPLVSTTFASFDRMFTGMGRESLGWLFVDEAGQASPQYAAGAIWRANRAVVVGDPLQLEPVVTIPVTVSRSLAKAHGVSSTWIAPEASVQRLADRVSRYGTTLPQGEDDVWVSSPLRVHRRCDDPMFTLSNELAYDGLMVSGVQRKGPEEDPFERTGDGEIFASSWMDTPARTPGTHLQPNQIERVRRGIEACRRWGIPCTEIIAISPFREVADTLRVLSDEFPGLTAGTIHTAQGREADVVFFVLGGAPDKPGARNWASSRVNLANVAVSRAKRRLYVIGDREAWSRHNYFRQIAEALPRAAEPDAGRER</sequence>
<feature type="coiled-coil region" evidence="5">
    <location>
        <begin position="643"/>
        <end position="670"/>
    </location>
</feature>
<evidence type="ECO:0000313" key="9">
    <source>
        <dbReference type="Proteomes" id="UP000567246"/>
    </source>
</evidence>
<feature type="region of interest" description="Disordered" evidence="6">
    <location>
        <begin position="442"/>
        <end position="462"/>
    </location>
</feature>
<comment type="caution">
    <text evidence="8">The sequence shown here is derived from an EMBL/GenBank/DDBJ whole genome shotgun (WGS) entry which is preliminary data.</text>
</comment>
<evidence type="ECO:0000256" key="1">
    <source>
        <dbReference type="ARBA" id="ARBA00022741"/>
    </source>
</evidence>